<dbReference type="Proteomes" id="UP000001072">
    <property type="component" value="Unassembled WGS sequence"/>
</dbReference>
<dbReference type="AlphaFoldDB" id="F4RJR3"/>
<evidence type="ECO:0000313" key="3">
    <source>
        <dbReference type="Proteomes" id="UP000001072"/>
    </source>
</evidence>
<sequence>MPFNLPSNFSANPESFLRRQRPSEPAESPPAPAPPRYNWKPQADHDYTPDKTIRTILPSSSHSLAEPTNTPDVQIVRESLTTLTPIVPGSFIYTPMPASRGGSSDADTVKGKDPEERRSKDEIIEALHERMRQLEEENAAFQSQAAAATADRQRLDALEATISQLVKSQSPGTGNSGGSQNPFGLLASHQDNLNTPTPLGPRASQFNDAAEDHRPITGPVSASRPRPAPLERGDEAHPAIR</sequence>
<name>F4RJR3_MELLP</name>
<feature type="compositionally biased region" description="Basic and acidic residues" evidence="1">
    <location>
        <begin position="107"/>
        <end position="123"/>
    </location>
</feature>
<feature type="compositionally biased region" description="Basic and acidic residues" evidence="1">
    <location>
        <begin position="229"/>
        <end position="241"/>
    </location>
</feature>
<dbReference type="InParanoid" id="F4RJR3"/>
<accession>F4RJR3</accession>
<dbReference type="OrthoDB" id="10438408at2759"/>
<feature type="region of interest" description="Disordered" evidence="1">
    <location>
        <begin position="96"/>
        <end position="123"/>
    </location>
</feature>
<dbReference type="VEuPathDB" id="FungiDB:MELLADRAFT_85780"/>
<dbReference type="KEGG" id="mlr:MELLADRAFT_85780"/>
<feature type="compositionally biased region" description="Polar residues" evidence="1">
    <location>
        <begin position="166"/>
        <end position="182"/>
    </location>
</feature>
<dbReference type="EMBL" id="GL883104">
    <property type="protein sequence ID" value="EGG07451.1"/>
    <property type="molecule type" value="Genomic_DNA"/>
</dbReference>
<feature type="compositionally biased region" description="Polar residues" evidence="1">
    <location>
        <begin position="57"/>
        <end position="71"/>
    </location>
</feature>
<gene>
    <name evidence="2" type="ORF">MELLADRAFT_85780</name>
</gene>
<proteinExistence type="predicted"/>
<evidence type="ECO:0000256" key="1">
    <source>
        <dbReference type="SAM" id="MobiDB-lite"/>
    </source>
</evidence>
<feature type="compositionally biased region" description="Basic and acidic residues" evidence="1">
    <location>
        <begin position="42"/>
        <end position="53"/>
    </location>
</feature>
<feature type="compositionally biased region" description="Polar residues" evidence="1">
    <location>
        <begin position="1"/>
        <end position="13"/>
    </location>
</feature>
<dbReference type="GeneID" id="18933955"/>
<feature type="region of interest" description="Disordered" evidence="1">
    <location>
        <begin position="166"/>
        <end position="241"/>
    </location>
</feature>
<feature type="region of interest" description="Disordered" evidence="1">
    <location>
        <begin position="1"/>
        <end position="71"/>
    </location>
</feature>
<dbReference type="RefSeq" id="XP_007409358.1">
    <property type="nucleotide sequence ID" value="XM_007409296.1"/>
</dbReference>
<reference evidence="3" key="1">
    <citation type="journal article" date="2011" name="Proc. Natl. Acad. Sci. U.S.A.">
        <title>Obligate biotrophy features unraveled by the genomic analysis of rust fungi.</title>
        <authorList>
            <person name="Duplessis S."/>
            <person name="Cuomo C.A."/>
            <person name="Lin Y.-C."/>
            <person name="Aerts A."/>
            <person name="Tisserant E."/>
            <person name="Veneault-Fourrey C."/>
            <person name="Joly D.L."/>
            <person name="Hacquard S."/>
            <person name="Amselem J."/>
            <person name="Cantarel B.L."/>
            <person name="Chiu R."/>
            <person name="Coutinho P.M."/>
            <person name="Feau N."/>
            <person name="Field M."/>
            <person name="Frey P."/>
            <person name="Gelhaye E."/>
            <person name="Goldberg J."/>
            <person name="Grabherr M.G."/>
            <person name="Kodira C.D."/>
            <person name="Kohler A."/>
            <person name="Kuees U."/>
            <person name="Lindquist E.A."/>
            <person name="Lucas S.M."/>
            <person name="Mago R."/>
            <person name="Mauceli E."/>
            <person name="Morin E."/>
            <person name="Murat C."/>
            <person name="Pangilinan J.L."/>
            <person name="Park R."/>
            <person name="Pearson M."/>
            <person name="Quesneville H."/>
            <person name="Rouhier N."/>
            <person name="Sakthikumar S."/>
            <person name="Salamov A.A."/>
            <person name="Schmutz J."/>
            <person name="Selles B."/>
            <person name="Shapiro H."/>
            <person name="Tanguay P."/>
            <person name="Tuskan G.A."/>
            <person name="Henrissat B."/>
            <person name="Van de Peer Y."/>
            <person name="Rouze P."/>
            <person name="Ellis J.G."/>
            <person name="Dodds P.N."/>
            <person name="Schein J.E."/>
            <person name="Zhong S."/>
            <person name="Hamelin R.C."/>
            <person name="Grigoriev I.V."/>
            <person name="Szabo L.J."/>
            <person name="Martin F."/>
        </authorList>
    </citation>
    <scope>NUCLEOTIDE SEQUENCE [LARGE SCALE GENOMIC DNA]</scope>
    <source>
        <strain evidence="3">98AG31 / pathotype 3-4-7</strain>
    </source>
</reference>
<protein>
    <submittedName>
        <fullName evidence="2">Uncharacterized protein</fullName>
    </submittedName>
</protein>
<dbReference type="HOGENOM" id="CLU_071649_0_0_1"/>
<organism evidence="3">
    <name type="scientific">Melampsora larici-populina (strain 98AG31 / pathotype 3-4-7)</name>
    <name type="common">Poplar leaf rust fungus</name>
    <dbReference type="NCBI Taxonomy" id="747676"/>
    <lineage>
        <taxon>Eukaryota</taxon>
        <taxon>Fungi</taxon>
        <taxon>Dikarya</taxon>
        <taxon>Basidiomycota</taxon>
        <taxon>Pucciniomycotina</taxon>
        <taxon>Pucciniomycetes</taxon>
        <taxon>Pucciniales</taxon>
        <taxon>Melampsoraceae</taxon>
        <taxon>Melampsora</taxon>
    </lineage>
</organism>
<evidence type="ECO:0000313" key="2">
    <source>
        <dbReference type="EMBL" id="EGG07451.1"/>
    </source>
</evidence>
<keyword evidence="3" id="KW-1185">Reference proteome</keyword>